<dbReference type="PANTHER" id="PTHR42852:SF13">
    <property type="entry name" value="PROTEIN DIPZ"/>
    <property type="match status" value="1"/>
</dbReference>
<keyword evidence="2" id="KW-1003">Cell membrane</keyword>
<gene>
    <name evidence="9" type="primary">dipZ</name>
    <name evidence="9" type="ORF">GCM10017584_04700</name>
</gene>
<keyword evidence="5 7" id="KW-0472">Membrane</keyword>
<keyword evidence="3 7" id="KW-0812">Transmembrane</keyword>
<dbReference type="Proteomes" id="UP001142372">
    <property type="component" value="Unassembled WGS sequence"/>
</dbReference>
<sequence length="610" mass="64427">MYLTLALIGFLGGLITGISPCILPVLPVIFFSGGVQGARTSRAEKRAAGAGSSDDAERASGLSGGGAVATATRTEAPPAPAEPTVSRWRPYLVILGLVVSFSVFTLIGSLLLALLHLPQDVLRYAGIVVLVLIGVGLIVPKFEEYLEKPFSWIPQRNVGTERGGFVLGIALGAVYVPCAGPVLAAITVAGSTGRIGIETVVLTVTFALGAAIPLLIFALAGRRVAERVRSFRKHQKGIRITGGVLMLALSVGLLFNLPQALQRLVPDYTSALQDQFSNSDQVSQALNLGGIVNAQNKNLSKCTNNADALQSCGTAPDITGIQQWFNTPGNKPIALSQLKGKVVLVDFWAYSCINCQRSIPHVVAWDKAYKAAGLDVIGVHAPEYAFEKVPANVEAGAKGFGITYPVAIDNNLSTWTNYRNRYWPAHYLIDAKGVVRNVQFGEGNYVSTEKLIRELLQDAKPGASLPAATEVRDTTPKSGATTPESYLGTTKVVNFGGSEKYSSQTGSFAFPAALGANRFALDGAWSLATQYIQPTTADAKVRLNYTAGEVRMVLAGSGTVSYTIGGVTKTLDVSGTPNSYRLLKTSGAHTGTVTVIVPRGVQAYSFTFGG</sequence>
<keyword evidence="10" id="KW-1185">Reference proteome</keyword>
<dbReference type="Pfam" id="PF02683">
    <property type="entry name" value="DsbD_TM"/>
    <property type="match status" value="1"/>
</dbReference>
<dbReference type="Pfam" id="PF17991">
    <property type="entry name" value="Thioredoxin_10"/>
    <property type="match status" value="1"/>
</dbReference>
<dbReference type="PANTHER" id="PTHR42852">
    <property type="entry name" value="THIOL:DISULFIDE INTERCHANGE PROTEIN DSBE"/>
    <property type="match status" value="1"/>
</dbReference>
<dbReference type="InterPro" id="IPR050553">
    <property type="entry name" value="Thioredoxin_ResA/DsbE_sf"/>
</dbReference>
<feature type="transmembrane region" description="Helical" evidence="7">
    <location>
        <begin position="240"/>
        <end position="257"/>
    </location>
</feature>
<evidence type="ECO:0000256" key="6">
    <source>
        <dbReference type="SAM" id="MobiDB-lite"/>
    </source>
</evidence>
<dbReference type="InterPro" id="IPR013766">
    <property type="entry name" value="Thioredoxin_domain"/>
</dbReference>
<dbReference type="GO" id="GO:0017004">
    <property type="term" value="P:cytochrome complex assembly"/>
    <property type="evidence" value="ECO:0007669"/>
    <property type="project" value="InterPro"/>
</dbReference>
<dbReference type="SUPFAM" id="SSF52833">
    <property type="entry name" value="Thioredoxin-like"/>
    <property type="match status" value="1"/>
</dbReference>
<reference evidence="9" key="2">
    <citation type="submission" date="2023-01" db="EMBL/GenBank/DDBJ databases">
        <authorList>
            <person name="Sun Q."/>
            <person name="Evtushenko L."/>
        </authorList>
    </citation>
    <scope>NUCLEOTIDE SEQUENCE</scope>
    <source>
        <strain evidence="9">VKM Ac-1401</strain>
    </source>
</reference>
<evidence type="ECO:0000256" key="5">
    <source>
        <dbReference type="ARBA" id="ARBA00023136"/>
    </source>
</evidence>
<feature type="domain" description="Thioredoxin" evidence="8">
    <location>
        <begin position="309"/>
        <end position="457"/>
    </location>
</feature>
<feature type="region of interest" description="Disordered" evidence="6">
    <location>
        <begin position="46"/>
        <end position="83"/>
    </location>
</feature>
<evidence type="ECO:0000313" key="10">
    <source>
        <dbReference type="Proteomes" id="UP001142372"/>
    </source>
</evidence>
<organism evidence="9 10">
    <name type="scientific">Leifsonia poae</name>
    <dbReference type="NCBI Taxonomy" id="110933"/>
    <lineage>
        <taxon>Bacteria</taxon>
        <taxon>Bacillati</taxon>
        <taxon>Actinomycetota</taxon>
        <taxon>Actinomycetes</taxon>
        <taxon>Micrococcales</taxon>
        <taxon>Microbacteriaceae</taxon>
        <taxon>Leifsonia</taxon>
    </lineage>
</organism>
<comment type="subcellular location">
    <subcellularLocation>
        <location evidence="1">Cell membrane</location>
        <topology evidence="1">Multi-pass membrane protein</topology>
    </subcellularLocation>
</comment>
<dbReference type="InterPro" id="IPR036249">
    <property type="entry name" value="Thioredoxin-like_sf"/>
</dbReference>
<feature type="transmembrane region" description="Helical" evidence="7">
    <location>
        <begin position="6"/>
        <end position="32"/>
    </location>
</feature>
<keyword evidence="4 7" id="KW-1133">Transmembrane helix</keyword>
<evidence type="ECO:0000313" key="9">
    <source>
        <dbReference type="EMBL" id="GLJ74897.1"/>
    </source>
</evidence>
<dbReference type="GO" id="GO:0005886">
    <property type="term" value="C:plasma membrane"/>
    <property type="evidence" value="ECO:0007669"/>
    <property type="project" value="UniProtKB-SubCell"/>
</dbReference>
<evidence type="ECO:0000256" key="3">
    <source>
        <dbReference type="ARBA" id="ARBA00022692"/>
    </source>
</evidence>
<dbReference type="InterPro" id="IPR041017">
    <property type="entry name" value="Thioredoxin_10"/>
</dbReference>
<dbReference type="AlphaFoldDB" id="A0A9W6LYS0"/>
<dbReference type="GO" id="GO:0016491">
    <property type="term" value="F:oxidoreductase activity"/>
    <property type="evidence" value="ECO:0007669"/>
    <property type="project" value="InterPro"/>
</dbReference>
<dbReference type="RefSeq" id="WP_271175576.1">
    <property type="nucleotide sequence ID" value="NZ_BAAAJO010000001.1"/>
</dbReference>
<dbReference type="InterPro" id="IPR003834">
    <property type="entry name" value="Cyt_c_assmbl_TM_dom"/>
</dbReference>
<evidence type="ECO:0000256" key="7">
    <source>
        <dbReference type="SAM" id="Phobius"/>
    </source>
</evidence>
<dbReference type="EMBL" id="BSEN01000001">
    <property type="protein sequence ID" value="GLJ74897.1"/>
    <property type="molecule type" value="Genomic_DNA"/>
</dbReference>
<name>A0A9W6LYS0_9MICO</name>
<dbReference type="Gene3D" id="3.40.30.10">
    <property type="entry name" value="Glutaredoxin"/>
    <property type="match status" value="1"/>
</dbReference>
<feature type="transmembrane region" description="Helical" evidence="7">
    <location>
        <begin position="91"/>
        <end position="115"/>
    </location>
</feature>
<feature type="transmembrane region" description="Helical" evidence="7">
    <location>
        <begin position="121"/>
        <end position="142"/>
    </location>
</feature>
<dbReference type="Pfam" id="PF00578">
    <property type="entry name" value="AhpC-TSA"/>
    <property type="match status" value="1"/>
</dbReference>
<evidence type="ECO:0000256" key="4">
    <source>
        <dbReference type="ARBA" id="ARBA00022989"/>
    </source>
</evidence>
<dbReference type="Gene3D" id="2.60.120.260">
    <property type="entry name" value="Galactose-binding domain-like"/>
    <property type="match status" value="1"/>
</dbReference>
<dbReference type="GO" id="GO:0016209">
    <property type="term" value="F:antioxidant activity"/>
    <property type="evidence" value="ECO:0007669"/>
    <property type="project" value="InterPro"/>
</dbReference>
<reference evidence="9" key="1">
    <citation type="journal article" date="2014" name="Int. J. Syst. Evol. Microbiol.">
        <title>Complete genome sequence of Corynebacterium casei LMG S-19264T (=DSM 44701T), isolated from a smear-ripened cheese.</title>
        <authorList>
            <consortium name="US DOE Joint Genome Institute (JGI-PGF)"/>
            <person name="Walter F."/>
            <person name="Albersmeier A."/>
            <person name="Kalinowski J."/>
            <person name="Ruckert C."/>
        </authorList>
    </citation>
    <scope>NUCLEOTIDE SEQUENCE</scope>
    <source>
        <strain evidence="9">VKM Ac-1401</strain>
    </source>
</reference>
<dbReference type="PROSITE" id="PS51352">
    <property type="entry name" value="THIOREDOXIN_2"/>
    <property type="match status" value="1"/>
</dbReference>
<accession>A0A9W6LYS0</accession>
<dbReference type="InterPro" id="IPR000866">
    <property type="entry name" value="AhpC/TSA"/>
</dbReference>
<protein>
    <submittedName>
        <fullName evidence="9">Protein DipZ</fullName>
    </submittedName>
</protein>
<dbReference type="CDD" id="cd03012">
    <property type="entry name" value="TlpA_like_DipZ_like"/>
    <property type="match status" value="1"/>
</dbReference>
<evidence type="ECO:0000256" key="2">
    <source>
        <dbReference type="ARBA" id="ARBA00022475"/>
    </source>
</evidence>
<feature type="transmembrane region" description="Helical" evidence="7">
    <location>
        <begin position="200"/>
        <end position="220"/>
    </location>
</feature>
<feature type="transmembrane region" description="Helical" evidence="7">
    <location>
        <begin position="163"/>
        <end position="188"/>
    </location>
</feature>
<evidence type="ECO:0000259" key="8">
    <source>
        <dbReference type="PROSITE" id="PS51352"/>
    </source>
</evidence>
<evidence type="ECO:0000256" key="1">
    <source>
        <dbReference type="ARBA" id="ARBA00004651"/>
    </source>
</evidence>
<proteinExistence type="predicted"/>
<comment type="caution">
    <text evidence="9">The sequence shown here is derived from an EMBL/GenBank/DDBJ whole genome shotgun (WGS) entry which is preliminary data.</text>
</comment>